<comment type="similarity">
    <text evidence="2">Belongs to the glycosyl hydrolase 100 family.</text>
</comment>
<dbReference type="EMBL" id="BMFD01000011">
    <property type="protein sequence ID" value="GGC47975.1"/>
    <property type="molecule type" value="Genomic_DNA"/>
</dbReference>
<comment type="caution">
    <text evidence="7">The sequence shown here is derived from an EMBL/GenBank/DDBJ whole genome shotgun (WGS) entry which is preliminary data.</text>
</comment>
<keyword evidence="4" id="KW-0378">Hydrolase</keyword>
<dbReference type="Pfam" id="PF12899">
    <property type="entry name" value="Glyco_hydro_100"/>
    <property type="match status" value="1"/>
</dbReference>
<sequence length="390" mass="43927">MDLQIANEKALEILRKSSHPKGFLASALAKDNYQRVWARDGVITGLAALSTREEDLIETFRQTLITLGEHISPQGHVPSNVGLESGEVSYGGLAGRADTGSWWIIGLCLYSKITGDKSLLEKYGQEISKIHALYHAWEYNNKELIYVPLAGDWADEYILSGYVLYDQVLRYAALKLSAEMYGTEEWKEKADKVKHAIHQNFILSEEWKNTGIHPIAKKYLINSHHDKPYFPASFNPAGYQDYFDAFGNALAIIFKIHPNPESCIQWTSQNIGTLVPAFHPAIGEADSDFSLLKQNYRFEFRNYPHEFHNGGIWPMVNGFWGLANFISLSKNEAEVILDDLITLNAKDDWGFNECFHGQTLQPCGVHACTWSAAGQLLLSNSLSKGFYLLD</sequence>
<organism evidence="7 8">
    <name type="scientific">Belliella aquatica</name>
    <dbReference type="NCBI Taxonomy" id="1323734"/>
    <lineage>
        <taxon>Bacteria</taxon>
        <taxon>Pseudomonadati</taxon>
        <taxon>Bacteroidota</taxon>
        <taxon>Cytophagia</taxon>
        <taxon>Cytophagales</taxon>
        <taxon>Cyclobacteriaceae</taxon>
        <taxon>Belliella</taxon>
    </lineage>
</organism>
<evidence type="ECO:0000313" key="8">
    <source>
        <dbReference type="Proteomes" id="UP000635885"/>
    </source>
</evidence>
<dbReference type="EC" id="3.2.1.26" evidence="3"/>
<evidence type="ECO:0000256" key="3">
    <source>
        <dbReference type="ARBA" id="ARBA00012758"/>
    </source>
</evidence>
<dbReference type="InterPro" id="IPR012341">
    <property type="entry name" value="6hp_glycosidase-like_sf"/>
</dbReference>
<keyword evidence="8" id="KW-1185">Reference proteome</keyword>
<comment type="catalytic activity">
    <reaction evidence="1">
        <text>Hydrolysis of terminal non-reducing beta-D-fructofuranoside residues in beta-D-fructofuranosides.</text>
        <dbReference type="EC" id="3.2.1.26"/>
    </reaction>
</comment>
<dbReference type="RefSeq" id="WP_188443734.1">
    <property type="nucleotide sequence ID" value="NZ_BMFD01000011.1"/>
</dbReference>
<dbReference type="Gene3D" id="1.50.10.10">
    <property type="match status" value="1"/>
</dbReference>
<dbReference type="InterPro" id="IPR008928">
    <property type="entry name" value="6-hairpin_glycosidase_sf"/>
</dbReference>
<accession>A0ABQ1MW27</accession>
<keyword evidence="5" id="KW-0119">Carbohydrate metabolism</keyword>
<evidence type="ECO:0000256" key="2">
    <source>
        <dbReference type="ARBA" id="ARBA00007671"/>
    </source>
</evidence>
<evidence type="ECO:0000256" key="5">
    <source>
        <dbReference type="ARBA" id="ARBA00023277"/>
    </source>
</evidence>
<protein>
    <recommendedName>
        <fullName evidence="3">beta-fructofuranosidase</fullName>
        <ecNumber evidence="3">3.2.1.26</ecNumber>
    </recommendedName>
</protein>
<dbReference type="InterPro" id="IPR024746">
    <property type="entry name" value="Glyco_hydro_100"/>
</dbReference>
<gene>
    <name evidence="7" type="ORF">GCM10010993_28110</name>
</gene>
<evidence type="ECO:0000256" key="6">
    <source>
        <dbReference type="ARBA" id="ARBA00023295"/>
    </source>
</evidence>
<evidence type="ECO:0000256" key="1">
    <source>
        <dbReference type="ARBA" id="ARBA00000094"/>
    </source>
</evidence>
<name>A0ABQ1MW27_9BACT</name>
<keyword evidence="6" id="KW-0326">Glycosidase</keyword>
<reference evidence="8" key="1">
    <citation type="journal article" date="2019" name="Int. J. Syst. Evol. Microbiol.">
        <title>The Global Catalogue of Microorganisms (GCM) 10K type strain sequencing project: providing services to taxonomists for standard genome sequencing and annotation.</title>
        <authorList>
            <consortium name="The Broad Institute Genomics Platform"/>
            <consortium name="The Broad Institute Genome Sequencing Center for Infectious Disease"/>
            <person name="Wu L."/>
            <person name="Ma J."/>
        </authorList>
    </citation>
    <scope>NUCLEOTIDE SEQUENCE [LARGE SCALE GENOMIC DNA]</scope>
    <source>
        <strain evidence="8">CGMCC 1.12479</strain>
    </source>
</reference>
<evidence type="ECO:0000256" key="4">
    <source>
        <dbReference type="ARBA" id="ARBA00022801"/>
    </source>
</evidence>
<dbReference type="SUPFAM" id="SSF48208">
    <property type="entry name" value="Six-hairpin glycosidases"/>
    <property type="match status" value="1"/>
</dbReference>
<dbReference type="Proteomes" id="UP000635885">
    <property type="component" value="Unassembled WGS sequence"/>
</dbReference>
<proteinExistence type="inferred from homology"/>
<evidence type="ECO:0000313" key="7">
    <source>
        <dbReference type="EMBL" id="GGC47975.1"/>
    </source>
</evidence>